<dbReference type="AlphaFoldDB" id="A0A5C8NJN5"/>
<sequence length="191" mass="20481">MTDSISTLPDRARTDASSLRLLNGSLLLAAACSVVMFITLNFTTTSDRDFHHTADYWLTGNGLPFALAGIGMVLAVHRLHHGADGRLGTVGTWINTIALVELFVQCTASLFESSEVRWGPSYPVFTALTFLGVALVAAGAWRAGLVPRWLLGVWPLAWVLGSFAAFGPMPLVLIAFVGVLGVALNQRTGRR</sequence>
<feature type="transmembrane region" description="Helical" evidence="1">
    <location>
        <begin position="122"/>
        <end position="144"/>
    </location>
</feature>
<proteinExistence type="predicted"/>
<dbReference type="Proteomes" id="UP000321571">
    <property type="component" value="Unassembled WGS sequence"/>
</dbReference>
<comment type="caution">
    <text evidence="2">The sequence shown here is derived from an EMBL/GenBank/DDBJ whole genome shotgun (WGS) entry which is preliminary data.</text>
</comment>
<evidence type="ECO:0000313" key="3">
    <source>
        <dbReference type="Proteomes" id="UP000321571"/>
    </source>
</evidence>
<reference evidence="2 3" key="1">
    <citation type="submission" date="2019-06" db="EMBL/GenBank/DDBJ databases">
        <title>Aeromicrobium sp. nov., isolated from a maize field.</title>
        <authorList>
            <person name="Lin S.-Y."/>
            <person name="Tsai C.-F."/>
            <person name="Young C.-C."/>
        </authorList>
    </citation>
    <scope>NUCLEOTIDE SEQUENCE [LARGE SCALE GENOMIC DNA]</scope>
    <source>
        <strain evidence="2 3">CC-CFT486</strain>
    </source>
</reference>
<dbReference type="EMBL" id="VDUX01000003">
    <property type="protein sequence ID" value="TXL61316.1"/>
    <property type="molecule type" value="Genomic_DNA"/>
</dbReference>
<accession>A0A5C8NJN5</accession>
<feature type="transmembrane region" description="Helical" evidence="1">
    <location>
        <begin position="21"/>
        <end position="44"/>
    </location>
</feature>
<keyword evidence="1" id="KW-0812">Transmembrane</keyword>
<protein>
    <recommendedName>
        <fullName evidence="4">DUF4386 family protein</fullName>
    </recommendedName>
</protein>
<keyword evidence="1" id="KW-1133">Transmembrane helix</keyword>
<keyword evidence="3" id="KW-1185">Reference proteome</keyword>
<evidence type="ECO:0008006" key="4">
    <source>
        <dbReference type="Google" id="ProtNLM"/>
    </source>
</evidence>
<name>A0A5C8NJN5_9ACTN</name>
<feature type="transmembrane region" description="Helical" evidence="1">
    <location>
        <begin position="56"/>
        <end position="76"/>
    </location>
</feature>
<organism evidence="2 3">
    <name type="scientific">Aeromicrobium terrae</name>
    <dbReference type="NCBI Taxonomy" id="2498846"/>
    <lineage>
        <taxon>Bacteria</taxon>
        <taxon>Bacillati</taxon>
        <taxon>Actinomycetota</taxon>
        <taxon>Actinomycetes</taxon>
        <taxon>Propionibacteriales</taxon>
        <taxon>Nocardioidaceae</taxon>
        <taxon>Aeromicrobium</taxon>
    </lineage>
</organism>
<gene>
    <name evidence="2" type="ORF">FHP06_07755</name>
</gene>
<dbReference type="RefSeq" id="WP_147685494.1">
    <property type="nucleotide sequence ID" value="NZ_VDUX01000003.1"/>
</dbReference>
<feature type="transmembrane region" description="Helical" evidence="1">
    <location>
        <begin position="156"/>
        <end position="184"/>
    </location>
</feature>
<evidence type="ECO:0000256" key="1">
    <source>
        <dbReference type="SAM" id="Phobius"/>
    </source>
</evidence>
<keyword evidence="1" id="KW-0472">Membrane</keyword>
<dbReference type="OrthoDB" id="5191591at2"/>
<evidence type="ECO:0000313" key="2">
    <source>
        <dbReference type="EMBL" id="TXL61316.1"/>
    </source>
</evidence>